<proteinExistence type="inferred from homology"/>
<dbReference type="InterPro" id="IPR015034">
    <property type="entry name" value="Bles03"/>
</dbReference>
<dbReference type="OrthoDB" id="10067381at2759"/>
<feature type="region of interest" description="Disordered" evidence="2">
    <location>
        <begin position="1"/>
        <end position="29"/>
    </location>
</feature>
<name>G0SB00_CHATD</name>
<gene>
    <name evidence="3" type="ORF">CTHT_0048390</name>
</gene>
<accession>G0SB00</accession>
<dbReference type="Gene3D" id="3.30.760.10">
    <property type="entry name" value="RNA Cap, Translation Initiation Factor Eif4e"/>
    <property type="match status" value="1"/>
</dbReference>
<dbReference type="eggNOG" id="ENOG502SG47">
    <property type="taxonomic scope" value="Eukaryota"/>
</dbReference>
<dbReference type="EMBL" id="GL988044">
    <property type="protein sequence ID" value="EGS19380.1"/>
    <property type="molecule type" value="Genomic_DNA"/>
</dbReference>
<dbReference type="PANTHER" id="PTHR31977">
    <property type="entry name" value="UPF0696 PROTEIN C11ORF68"/>
    <property type="match status" value="1"/>
</dbReference>
<dbReference type="SUPFAM" id="SSF55418">
    <property type="entry name" value="eIF4e-like"/>
    <property type="match status" value="1"/>
</dbReference>
<evidence type="ECO:0000313" key="4">
    <source>
        <dbReference type="Proteomes" id="UP000008066"/>
    </source>
</evidence>
<dbReference type="PANTHER" id="PTHR31977:SF1">
    <property type="entry name" value="UPF0696 PROTEIN C11ORF68"/>
    <property type="match status" value="1"/>
</dbReference>
<comment type="similarity">
    <text evidence="1">Belongs to the UPF0696 family.</text>
</comment>
<dbReference type="Pfam" id="PF08939">
    <property type="entry name" value="Bles03"/>
    <property type="match status" value="1"/>
</dbReference>
<feature type="compositionally biased region" description="Low complexity" evidence="2">
    <location>
        <begin position="11"/>
        <end position="25"/>
    </location>
</feature>
<evidence type="ECO:0000256" key="2">
    <source>
        <dbReference type="SAM" id="MobiDB-lite"/>
    </source>
</evidence>
<dbReference type="InterPro" id="IPR023398">
    <property type="entry name" value="TIF_eIF4e-like"/>
</dbReference>
<dbReference type="OMA" id="RPIYYKC"/>
<dbReference type="KEGG" id="cthr:CTHT_0048390"/>
<evidence type="ECO:0008006" key="5">
    <source>
        <dbReference type="Google" id="ProtNLM"/>
    </source>
</evidence>
<keyword evidence="4" id="KW-1185">Reference proteome</keyword>
<organism evidence="4">
    <name type="scientific">Chaetomium thermophilum (strain DSM 1495 / CBS 144.50 / IMI 039719)</name>
    <name type="common">Thermochaetoides thermophila</name>
    <dbReference type="NCBI Taxonomy" id="759272"/>
    <lineage>
        <taxon>Eukaryota</taxon>
        <taxon>Fungi</taxon>
        <taxon>Dikarya</taxon>
        <taxon>Ascomycota</taxon>
        <taxon>Pezizomycotina</taxon>
        <taxon>Sordariomycetes</taxon>
        <taxon>Sordariomycetidae</taxon>
        <taxon>Sordariales</taxon>
        <taxon>Chaetomiaceae</taxon>
        <taxon>Thermochaetoides</taxon>
    </lineage>
</organism>
<dbReference type="RefSeq" id="XP_006695202.1">
    <property type="nucleotide sequence ID" value="XM_006695139.1"/>
</dbReference>
<feature type="compositionally biased region" description="Low complexity" evidence="2">
    <location>
        <begin position="56"/>
        <end position="77"/>
    </location>
</feature>
<dbReference type="AlphaFoldDB" id="G0SB00"/>
<evidence type="ECO:0000256" key="1">
    <source>
        <dbReference type="ARBA" id="ARBA00010568"/>
    </source>
</evidence>
<reference evidence="3 4" key="1">
    <citation type="journal article" date="2011" name="Cell">
        <title>Insight into structure and assembly of the nuclear pore complex by utilizing the genome of a eukaryotic thermophile.</title>
        <authorList>
            <person name="Amlacher S."/>
            <person name="Sarges P."/>
            <person name="Flemming D."/>
            <person name="van Noort V."/>
            <person name="Kunze R."/>
            <person name="Devos D.P."/>
            <person name="Arumugam M."/>
            <person name="Bork P."/>
            <person name="Hurt E."/>
        </authorList>
    </citation>
    <scope>NUCLEOTIDE SEQUENCE [LARGE SCALE GENOMIC DNA]</scope>
    <source>
        <strain evidence="4">DSM 1495 / CBS 144.50 / IMI 039719</strain>
    </source>
</reference>
<dbReference type="HOGENOM" id="CLU_051869_0_2_1"/>
<dbReference type="GeneID" id="18258877"/>
<evidence type="ECO:0000313" key="3">
    <source>
        <dbReference type="EMBL" id="EGS19380.1"/>
    </source>
</evidence>
<protein>
    <recommendedName>
        <fullName evidence="5">DUF1917-domain-containing protein</fullName>
    </recommendedName>
</protein>
<dbReference type="Proteomes" id="UP000008066">
    <property type="component" value="Unassembled WGS sequence"/>
</dbReference>
<sequence length="325" mass="36291">MDSDSDFYGATPPTTKPSSPQPTNTIPGDEETITALQRRVSSFDPLAWWARNGHLTPSQSTPTKPSPSSQPSQPSSSLHNPYAGLPNAWQLHEPISDFLSRLPPSTTDWRPGLEWIFVANPHTASRYHAPGALQLFRRGGQERLKLFEKFQDMAIKALQQDDSSLSSSGRGKPPDLTVVQREVEREKKETVQDLTELAVECGILAGKWMLFPEENDVDEVWRKVVQATVAGELGIAAKVETKIDKGKPRLICIYTKDFRDKEDVARVLEGLRGLGLVKSGKQIYYKSEAWTELNIYSGNTWGIQASLYSSGQILSYLRAKRPRKP</sequence>
<feature type="region of interest" description="Disordered" evidence="2">
    <location>
        <begin position="51"/>
        <end position="85"/>
    </location>
</feature>